<dbReference type="STRING" id="1561003.Ark11_0598"/>
<accession>A0A0S4M2C7</accession>
<dbReference type="Proteomes" id="UP000198651">
    <property type="component" value="Chromosome I"/>
</dbReference>
<organism evidence="1 2">
    <name type="scientific">Candidatus Ichthyocystis hellenicum</name>
    <dbReference type="NCBI Taxonomy" id="1561003"/>
    <lineage>
        <taxon>Bacteria</taxon>
        <taxon>Pseudomonadati</taxon>
        <taxon>Pseudomonadota</taxon>
        <taxon>Betaproteobacteria</taxon>
        <taxon>Burkholderiales</taxon>
        <taxon>Candidatus Ichthyocystis</taxon>
    </lineage>
</organism>
<dbReference type="InterPro" id="IPR011718">
    <property type="entry name" value="GshA"/>
</dbReference>
<protein>
    <submittedName>
        <fullName evidence="1">Glutamate-cysteine ligase</fullName>
    </submittedName>
</protein>
<dbReference type="OrthoDB" id="5644489at2"/>
<dbReference type="AlphaFoldDB" id="A0A0S4M2C7"/>
<proteinExistence type="predicted"/>
<dbReference type="EMBL" id="LN906597">
    <property type="protein sequence ID" value="CUT17435.1"/>
    <property type="molecule type" value="Genomic_DNA"/>
</dbReference>
<evidence type="ECO:0000313" key="2">
    <source>
        <dbReference type="Proteomes" id="UP000198651"/>
    </source>
</evidence>
<dbReference type="GO" id="GO:0016874">
    <property type="term" value="F:ligase activity"/>
    <property type="evidence" value="ECO:0007669"/>
    <property type="project" value="UniProtKB-KW"/>
</dbReference>
<dbReference type="Gene3D" id="3.40.50.11280">
    <property type="entry name" value="Glutamate-cysteine ligase, N-terminal domain"/>
    <property type="match status" value="1"/>
</dbReference>
<dbReference type="PATRIC" id="fig|1561003.3.peg.603"/>
<dbReference type="Pfam" id="PF08886">
    <property type="entry name" value="GshA"/>
    <property type="match status" value="1"/>
</dbReference>
<gene>
    <name evidence="1" type="ORF">Ark11_0598</name>
</gene>
<name>A0A0S4M2C7_9BURK</name>
<dbReference type="NCBIfam" id="TIGR02049">
    <property type="entry name" value="gshA_ferroox"/>
    <property type="match status" value="1"/>
</dbReference>
<reference evidence="2" key="1">
    <citation type="submission" date="2015-11" db="EMBL/GenBank/DDBJ databases">
        <authorList>
            <person name="Seth-Smith H.M.B."/>
        </authorList>
    </citation>
    <scope>NUCLEOTIDE SEQUENCE [LARGE SCALE GENOMIC DNA]</scope>
    <source>
        <strain evidence="2">2013Ark11</strain>
    </source>
</reference>
<keyword evidence="2" id="KW-1185">Reference proteome</keyword>
<keyword evidence="1" id="KW-0436">Ligase</keyword>
<sequence length="413" mass="46403">MASNTRELSLSPIQQLLLEKRELIDEWFTANTPKEELPIYCSVDIRHSGYKITAIDTNLFPAGFNNLHHNNWPLCVSTLKSALEDETEGQRSILIIPEDHTRNTAYLKNIYLLKQLIDTAGFNTYIGSISPDQSTKINIQISEENQFSIEPLQVASVASSLSSCFILLNNDLSEKPSNLLINFAKGKKITPPICAGWFNRSKYNHLVNYNLVASSFCRDIGVDPWHLTSEIDSCPPGNVAQNDEVREAMATKASKILSKTNIEYQKRNIVDQAFIIIKTDPGTYGMGVVSVNDDQEIINLNRGKRKKLMSIKGNSAPKNFIIQEGISTIEKFENNTAEHTFYAIRDKIVGGFIRAHSKKNVRENLNSVGSAFIPLEYDNNKPHLYTLSIPARLAIIATVEEKIPKEYIEAEII</sequence>
<dbReference type="InterPro" id="IPR042520">
    <property type="entry name" value="GshA_N"/>
</dbReference>
<evidence type="ECO:0000313" key="1">
    <source>
        <dbReference type="EMBL" id="CUT17435.1"/>
    </source>
</evidence>